<dbReference type="InterPro" id="IPR020629">
    <property type="entry name" value="FPG_Glyclase"/>
</dbReference>
<keyword evidence="14" id="KW-0234">DNA repair</keyword>
<comment type="similarity">
    <text evidence="3">Belongs to the FPG family.</text>
</comment>
<dbReference type="GO" id="GO:0034039">
    <property type="term" value="F:8-oxo-7,8-dihydroguanine DNA N-glycosylase activity"/>
    <property type="evidence" value="ECO:0007669"/>
    <property type="project" value="TreeGrafter"/>
</dbReference>
<evidence type="ECO:0000256" key="4">
    <source>
        <dbReference type="ARBA" id="ARBA00011245"/>
    </source>
</evidence>
<keyword evidence="17 23" id="KW-0326">Glycosidase</keyword>
<evidence type="ECO:0000256" key="11">
    <source>
        <dbReference type="ARBA" id="ARBA00022801"/>
    </source>
</evidence>
<dbReference type="SUPFAM" id="SSF46946">
    <property type="entry name" value="S13-like H2TH domain"/>
    <property type="match status" value="1"/>
</dbReference>
<dbReference type="Gene3D" id="3.20.190.10">
    <property type="entry name" value="MutM-like, N-terminal"/>
    <property type="match status" value="1"/>
</dbReference>
<evidence type="ECO:0000256" key="2">
    <source>
        <dbReference type="ARBA" id="ARBA00001947"/>
    </source>
</evidence>
<dbReference type="GO" id="GO:0008270">
    <property type="term" value="F:zinc ion binding"/>
    <property type="evidence" value="ECO:0007669"/>
    <property type="project" value="UniProtKB-KW"/>
</dbReference>
<dbReference type="Pfam" id="PF06831">
    <property type="entry name" value="H2TH"/>
    <property type="match status" value="1"/>
</dbReference>
<keyword evidence="11 23" id="KW-0378">Hydrolase</keyword>
<dbReference type="Gene3D" id="1.10.8.50">
    <property type="match status" value="1"/>
</dbReference>
<dbReference type="PROSITE" id="PS51066">
    <property type="entry name" value="ZF_FPG_2"/>
    <property type="match status" value="1"/>
</dbReference>
<keyword evidence="13" id="KW-0238">DNA-binding</keyword>
<keyword evidence="10 20" id="KW-0863">Zinc-finger</keyword>
<dbReference type="EMBL" id="JANIPJ010000009">
    <property type="protein sequence ID" value="MCR2804960.1"/>
    <property type="molecule type" value="Genomic_DNA"/>
</dbReference>
<evidence type="ECO:0000256" key="14">
    <source>
        <dbReference type="ARBA" id="ARBA00023204"/>
    </source>
</evidence>
<reference evidence="23" key="1">
    <citation type="submission" date="2022-08" db="EMBL/GenBank/DDBJ databases">
        <title>The genomic sequence of strain Paenibacillus sp. SCIV0701.</title>
        <authorList>
            <person name="Zhao H."/>
        </authorList>
    </citation>
    <scope>NUCLEOTIDE SEQUENCE</scope>
    <source>
        <strain evidence="23">SCIV0701</strain>
    </source>
</reference>
<evidence type="ECO:0000256" key="15">
    <source>
        <dbReference type="ARBA" id="ARBA00023239"/>
    </source>
</evidence>
<evidence type="ECO:0000256" key="5">
    <source>
        <dbReference type="ARBA" id="ARBA00012024"/>
    </source>
</evidence>
<keyword evidence="9" id="KW-0227">DNA damage</keyword>
<dbReference type="NCBIfam" id="NF002211">
    <property type="entry name" value="PRK01103.1"/>
    <property type="match status" value="1"/>
</dbReference>
<gene>
    <name evidence="23" type="primary">mutM</name>
    <name evidence="23" type="ORF">NQZ67_13835</name>
</gene>
<comment type="catalytic activity">
    <reaction evidence="1">
        <text>Hydrolysis of DNA containing ring-opened 7-methylguanine residues, releasing 2,6-diamino-4-hydroxy-5-(N-methyl)formamidopyrimidine.</text>
        <dbReference type="EC" id="3.2.2.23"/>
    </reaction>
</comment>
<keyword evidence="24" id="KW-1185">Reference proteome</keyword>
<dbReference type="AlphaFoldDB" id="A0A9X2MRB9"/>
<evidence type="ECO:0000256" key="8">
    <source>
        <dbReference type="ARBA" id="ARBA00022723"/>
    </source>
</evidence>
<protein>
    <recommendedName>
        <fullName evidence="7">Formamidopyrimidine-DNA glycosylase</fullName>
        <ecNumber evidence="5">3.2.2.23</ecNumber>
        <ecNumber evidence="6">4.2.99.18</ecNumber>
    </recommendedName>
    <alternativeName>
        <fullName evidence="18">DNA-(apurinic or apyrimidinic site) lyase MutM</fullName>
    </alternativeName>
</protein>
<sequence>MPELPEMETYRTLLNERIAGRRIRAAEVTREKTINVPVAMFKARTEEHRLARVDRRAKMLLFRLDSGDTLVLHLMLGGSMFYGTKEEAPDRTAQVELAFENGPSLYFHGLRLGYLHIYNPAELEEKLSKFGPDPLDPRFGPDDFIARLRKTRRALKFALTDQNVISGIGNCYADEMCFFAGIHPLRKLTDVADGELQTLFTAMHSTLAEAIRYGGYMETPLYAGDALTGGYNDRCKVYDRGGEPCFRCGTPITKTESNGRKVFFCERCQR</sequence>
<evidence type="ECO:0000256" key="19">
    <source>
        <dbReference type="ARBA" id="ARBA00044632"/>
    </source>
</evidence>
<evidence type="ECO:0000256" key="13">
    <source>
        <dbReference type="ARBA" id="ARBA00023125"/>
    </source>
</evidence>
<dbReference type="GO" id="GO:0006284">
    <property type="term" value="P:base-excision repair"/>
    <property type="evidence" value="ECO:0007669"/>
    <property type="project" value="InterPro"/>
</dbReference>
<dbReference type="PROSITE" id="PS51068">
    <property type="entry name" value="FPG_CAT"/>
    <property type="match status" value="1"/>
</dbReference>
<evidence type="ECO:0000256" key="3">
    <source>
        <dbReference type="ARBA" id="ARBA00009409"/>
    </source>
</evidence>
<evidence type="ECO:0000259" key="21">
    <source>
        <dbReference type="PROSITE" id="PS51066"/>
    </source>
</evidence>
<evidence type="ECO:0000259" key="22">
    <source>
        <dbReference type="PROSITE" id="PS51068"/>
    </source>
</evidence>
<dbReference type="InterPro" id="IPR035937">
    <property type="entry name" value="FPG_N"/>
</dbReference>
<evidence type="ECO:0000256" key="6">
    <source>
        <dbReference type="ARBA" id="ARBA00012720"/>
    </source>
</evidence>
<name>A0A9X2MRB9_9BACL</name>
<dbReference type="GO" id="GO:0003684">
    <property type="term" value="F:damaged DNA binding"/>
    <property type="evidence" value="ECO:0007669"/>
    <property type="project" value="InterPro"/>
</dbReference>
<dbReference type="PANTHER" id="PTHR22993">
    <property type="entry name" value="FORMAMIDOPYRIMIDINE-DNA GLYCOSYLASE"/>
    <property type="match status" value="1"/>
</dbReference>
<evidence type="ECO:0000256" key="20">
    <source>
        <dbReference type="PROSITE-ProRule" id="PRU00391"/>
    </source>
</evidence>
<keyword evidence="15 23" id="KW-0456">Lyase</keyword>
<evidence type="ECO:0000256" key="17">
    <source>
        <dbReference type="ARBA" id="ARBA00023295"/>
    </source>
</evidence>
<feature type="domain" description="FPG-type" evidence="21">
    <location>
        <begin position="236"/>
        <end position="270"/>
    </location>
</feature>
<dbReference type="InterPro" id="IPR000214">
    <property type="entry name" value="Znf_DNA_glyclase/AP_lyase"/>
</dbReference>
<evidence type="ECO:0000256" key="16">
    <source>
        <dbReference type="ARBA" id="ARBA00023268"/>
    </source>
</evidence>
<dbReference type="InterPro" id="IPR015886">
    <property type="entry name" value="H2TH_FPG"/>
</dbReference>
<dbReference type="GO" id="GO:0140078">
    <property type="term" value="F:class I DNA-(apurinic or apyrimidinic site) endonuclease activity"/>
    <property type="evidence" value="ECO:0007669"/>
    <property type="project" value="UniProtKB-EC"/>
</dbReference>
<evidence type="ECO:0000256" key="9">
    <source>
        <dbReference type="ARBA" id="ARBA00022763"/>
    </source>
</evidence>
<accession>A0A9X2MRB9</accession>
<comment type="caution">
    <text evidence="23">The sequence shown here is derived from an EMBL/GenBank/DDBJ whole genome shotgun (WGS) entry which is preliminary data.</text>
</comment>
<evidence type="ECO:0000256" key="18">
    <source>
        <dbReference type="ARBA" id="ARBA00030638"/>
    </source>
</evidence>
<dbReference type="NCBIfam" id="TIGR00577">
    <property type="entry name" value="fpg"/>
    <property type="match status" value="1"/>
</dbReference>
<keyword evidence="12" id="KW-0862">Zinc</keyword>
<dbReference type="GO" id="GO:0003690">
    <property type="term" value="F:double-stranded DNA binding"/>
    <property type="evidence" value="ECO:0007669"/>
    <property type="project" value="UniProtKB-ARBA"/>
</dbReference>
<evidence type="ECO:0000256" key="1">
    <source>
        <dbReference type="ARBA" id="ARBA00001668"/>
    </source>
</evidence>
<evidence type="ECO:0000256" key="10">
    <source>
        <dbReference type="ARBA" id="ARBA00022771"/>
    </source>
</evidence>
<evidence type="ECO:0000256" key="12">
    <source>
        <dbReference type="ARBA" id="ARBA00022833"/>
    </source>
</evidence>
<comment type="catalytic activity">
    <reaction evidence="19">
        <text>2'-deoxyribonucleotide-(2'-deoxyribose 5'-phosphate)-2'-deoxyribonucleotide-DNA = a 3'-end 2'-deoxyribonucleotide-(2,3-dehydro-2,3-deoxyribose 5'-phosphate)-DNA + a 5'-end 5'-phospho-2'-deoxyribonucleoside-DNA + H(+)</text>
        <dbReference type="Rhea" id="RHEA:66592"/>
        <dbReference type="Rhea" id="RHEA-COMP:13180"/>
        <dbReference type="Rhea" id="RHEA-COMP:16897"/>
        <dbReference type="Rhea" id="RHEA-COMP:17067"/>
        <dbReference type="ChEBI" id="CHEBI:15378"/>
        <dbReference type="ChEBI" id="CHEBI:136412"/>
        <dbReference type="ChEBI" id="CHEBI:157695"/>
        <dbReference type="ChEBI" id="CHEBI:167181"/>
        <dbReference type="EC" id="4.2.99.18"/>
    </reaction>
</comment>
<dbReference type="FunFam" id="1.10.8.50:FF:000003">
    <property type="entry name" value="Formamidopyrimidine-DNA glycosylase"/>
    <property type="match status" value="1"/>
</dbReference>
<evidence type="ECO:0000313" key="23">
    <source>
        <dbReference type="EMBL" id="MCR2804960.1"/>
    </source>
</evidence>
<proteinExistence type="inferred from homology"/>
<dbReference type="SUPFAM" id="SSF57716">
    <property type="entry name" value="Glucocorticoid receptor-like (DNA-binding domain)"/>
    <property type="match status" value="1"/>
</dbReference>
<dbReference type="InterPro" id="IPR010979">
    <property type="entry name" value="Ribosomal_uS13-like_H2TH"/>
</dbReference>
<dbReference type="SMART" id="SM00898">
    <property type="entry name" value="Fapy_DNA_glyco"/>
    <property type="match status" value="1"/>
</dbReference>
<dbReference type="Proteomes" id="UP001141950">
    <property type="component" value="Unassembled WGS sequence"/>
</dbReference>
<evidence type="ECO:0000313" key="24">
    <source>
        <dbReference type="Proteomes" id="UP001141950"/>
    </source>
</evidence>
<dbReference type="SMART" id="SM01232">
    <property type="entry name" value="H2TH"/>
    <property type="match status" value="1"/>
</dbReference>
<dbReference type="Pfam" id="PF01149">
    <property type="entry name" value="Fapy_DNA_glyco"/>
    <property type="match status" value="1"/>
</dbReference>
<dbReference type="RefSeq" id="WP_257446602.1">
    <property type="nucleotide sequence ID" value="NZ_JANIPJ010000009.1"/>
</dbReference>
<comment type="cofactor">
    <cofactor evidence="2">
        <name>Zn(2+)</name>
        <dbReference type="ChEBI" id="CHEBI:29105"/>
    </cofactor>
</comment>
<dbReference type="InterPro" id="IPR012319">
    <property type="entry name" value="FPG_cat"/>
</dbReference>
<keyword evidence="8" id="KW-0479">Metal-binding</keyword>
<organism evidence="23 24">
    <name type="scientific">Paenibacillus soyae</name>
    <dbReference type="NCBI Taxonomy" id="2969249"/>
    <lineage>
        <taxon>Bacteria</taxon>
        <taxon>Bacillati</taxon>
        <taxon>Bacillota</taxon>
        <taxon>Bacilli</taxon>
        <taxon>Bacillales</taxon>
        <taxon>Paenibacillaceae</taxon>
        <taxon>Paenibacillus</taxon>
    </lineage>
</organism>
<keyword evidence="16" id="KW-0511">Multifunctional enzyme</keyword>
<dbReference type="PANTHER" id="PTHR22993:SF9">
    <property type="entry name" value="FORMAMIDOPYRIMIDINE-DNA GLYCOSYLASE"/>
    <property type="match status" value="1"/>
</dbReference>
<dbReference type="EC" id="3.2.2.23" evidence="5"/>
<dbReference type="EC" id="4.2.99.18" evidence="6"/>
<evidence type="ECO:0000256" key="7">
    <source>
        <dbReference type="ARBA" id="ARBA00016240"/>
    </source>
</evidence>
<comment type="subunit">
    <text evidence="4">Monomer.</text>
</comment>
<feature type="domain" description="Formamidopyrimidine-DNA glycosylase catalytic" evidence="22">
    <location>
        <begin position="2"/>
        <end position="114"/>
    </location>
</feature>
<dbReference type="Pfam" id="PF06827">
    <property type="entry name" value="zf-FPG_IleRS"/>
    <property type="match status" value="1"/>
</dbReference>
<dbReference type="SUPFAM" id="SSF81624">
    <property type="entry name" value="N-terminal domain of MutM-like DNA repair proteins"/>
    <property type="match status" value="1"/>
</dbReference>
<dbReference type="InterPro" id="IPR010663">
    <property type="entry name" value="Znf_FPG/IleRS"/>
</dbReference>